<evidence type="ECO:0000313" key="2">
    <source>
        <dbReference type="Proteomes" id="UP001159427"/>
    </source>
</evidence>
<evidence type="ECO:0000313" key="1">
    <source>
        <dbReference type="EMBL" id="CAH3171431.1"/>
    </source>
</evidence>
<organism evidence="1 2">
    <name type="scientific">Porites evermanni</name>
    <dbReference type="NCBI Taxonomy" id="104178"/>
    <lineage>
        <taxon>Eukaryota</taxon>
        <taxon>Metazoa</taxon>
        <taxon>Cnidaria</taxon>
        <taxon>Anthozoa</taxon>
        <taxon>Hexacorallia</taxon>
        <taxon>Scleractinia</taxon>
        <taxon>Fungiina</taxon>
        <taxon>Poritidae</taxon>
        <taxon>Porites</taxon>
    </lineage>
</organism>
<protein>
    <submittedName>
        <fullName evidence="1">Uncharacterized protein</fullName>
    </submittedName>
</protein>
<gene>
    <name evidence="1" type="ORF">PEVE_00007847</name>
</gene>
<dbReference type="EMBL" id="CALNXI010001528">
    <property type="protein sequence ID" value="CAH3171431.1"/>
    <property type="molecule type" value="Genomic_DNA"/>
</dbReference>
<proteinExistence type="predicted"/>
<name>A0ABN8QY14_9CNID</name>
<reference evidence="1 2" key="1">
    <citation type="submission" date="2022-05" db="EMBL/GenBank/DDBJ databases">
        <authorList>
            <consortium name="Genoscope - CEA"/>
            <person name="William W."/>
        </authorList>
    </citation>
    <scope>NUCLEOTIDE SEQUENCE [LARGE SCALE GENOMIC DNA]</scope>
</reference>
<sequence length="68" mass="7884">MHTASVCTKQIKYQSLLYYSRAGVLYELLSRSVLHPIPNNVKLMHCKPILDWAPNISIFLHTKFNINI</sequence>
<keyword evidence="2" id="KW-1185">Reference proteome</keyword>
<dbReference type="Proteomes" id="UP001159427">
    <property type="component" value="Unassembled WGS sequence"/>
</dbReference>
<comment type="caution">
    <text evidence="1">The sequence shown here is derived from an EMBL/GenBank/DDBJ whole genome shotgun (WGS) entry which is preliminary data.</text>
</comment>
<accession>A0ABN8QY14</accession>